<proteinExistence type="predicted"/>
<dbReference type="Proteomes" id="UP001189429">
    <property type="component" value="Unassembled WGS sequence"/>
</dbReference>
<protein>
    <recommendedName>
        <fullName evidence="4">Secreted protein</fullName>
    </recommendedName>
</protein>
<accession>A0ABN9PDQ2</accession>
<evidence type="ECO:0008006" key="4">
    <source>
        <dbReference type="Google" id="ProtNLM"/>
    </source>
</evidence>
<gene>
    <name evidence="2" type="ORF">PCOR1329_LOCUS1081</name>
</gene>
<sequence length="119" mass="13836">MGNWCLNWLRWNFVLCAPLLFCSVVLVVSVAATLVDQRHPLDLFLARAFRHVWWQESGRPKHRRRGLGQQLVKDGHARELRSARFEHSRRRRRRFINVATVCSRTTLSSSRGAPTSARS</sequence>
<evidence type="ECO:0000313" key="3">
    <source>
        <dbReference type="Proteomes" id="UP001189429"/>
    </source>
</evidence>
<keyword evidence="1" id="KW-0812">Transmembrane</keyword>
<evidence type="ECO:0000256" key="1">
    <source>
        <dbReference type="SAM" id="Phobius"/>
    </source>
</evidence>
<organism evidence="2 3">
    <name type="scientific">Prorocentrum cordatum</name>
    <dbReference type="NCBI Taxonomy" id="2364126"/>
    <lineage>
        <taxon>Eukaryota</taxon>
        <taxon>Sar</taxon>
        <taxon>Alveolata</taxon>
        <taxon>Dinophyceae</taxon>
        <taxon>Prorocentrales</taxon>
        <taxon>Prorocentraceae</taxon>
        <taxon>Prorocentrum</taxon>
    </lineage>
</organism>
<name>A0ABN9PDQ2_9DINO</name>
<feature type="transmembrane region" description="Helical" evidence="1">
    <location>
        <begin position="12"/>
        <end position="35"/>
    </location>
</feature>
<reference evidence="2" key="1">
    <citation type="submission" date="2023-10" db="EMBL/GenBank/DDBJ databases">
        <authorList>
            <person name="Chen Y."/>
            <person name="Shah S."/>
            <person name="Dougan E. K."/>
            <person name="Thang M."/>
            <person name="Chan C."/>
        </authorList>
    </citation>
    <scope>NUCLEOTIDE SEQUENCE [LARGE SCALE GENOMIC DNA]</scope>
</reference>
<evidence type="ECO:0000313" key="2">
    <source>
        <dbReference type="EMBL" id="CAK0789537.1"/>
    </source>
</evidence>
<dbReference type="EMBL" id="CAUYUJ010000254">
    <property type="protein sequence ID" value="CAK0789537.1"/>
    <property type="molecule type" value="Genomic_DNA"/>
</dbReference>
<keyword evidence="3" id="KW-1185">Reference proteome</keyword>
<keyword evidence="1" id="KW-0472">Membrane</keyword>
<keyword evidence="1" id="KW-1133">Transmembrane helix</keyword>
<comment type="caution">
    <text evidence="2">The sequence shown here is derived from an EMBL/GenBank/DDBJ whole genome shotgun (WGS) entry which is preliminary data.</text>
</comment>